<dbReference type="InterPro" id="IPR005467">
    <property type="entry name" value="His_kinase_dom"/>
</dbReference>
<keyword evidence="3" id="KW-0808">Transferase</keyword>
<dbReference type="STRING" id="589924.Ferp_1359"/>
<reference evidence="4" key="1">
    <citation type="submission" date="2010-02" db="EMBL/GenBank/DDBJ databases">
        <title>Complete sequence of Ferroglobus placidus DSM 10642.</title>
        <authorList>
            <consortium name="US DOE Joint Genome Institute"/>
            <person name="Lucas S."/>
            <person name="Copeland A."/>
            <person name="Lapidus A."/>
            <person name="Cheng J.-F."/>
            <person name="Bruce D."/>
            <person name="Goodwin L."/>
            <person name="Pitluck S."/>
            <person name="Saunders E."/>
            <person name="Brettin T."/>
            <person name="Detter J.C."/>
            <person name="Han C."/>
            <person name="Tapia R."/>
            <person name="Larimer F."/>
            <person name="Land M."/>
            <person name="Hauser L."/>
            <person name="Kyrpides N."/>
            <person name="Ivanova N."/>
            <person name="Holmes D."/>
            <person name="Lovley D."/>
            <person name="Kyrpides N."/>
            <person name="Anderson I.J."/>
            <person name="Woyke T."/>
        </authorList>
    </citation>
    <scope>NUCLEOTIDE SEQUENCE [LARGE SCALE GENOMIC DNA]</scope>
    <source>
        <strain evidence="4">DSM 10642 / AEDII12DO</strain>
    </source>
</reference>
<evidence type="ECO:0000313" key="4">
    <source>
        <dbReference type="Proteomes" id="UP000002613"/>
    </source>
</evidence>
<protein>
    <submittedName>
        <fullName evidence="3">PAS/PAC sensor signal transduction histidine kinase</fullName>
    </submittedName>
</protein>
<keyword evidence="4" id="KW-1185">Reference proteome</keyword>
<dbReference type="eggNOG" id="arCOG06408">
    <property type="taxonomic scope" value="Archaea"/>
</dbReference>
<dbReference type="PROSITE" id="PS50109">
    <property type="entry name" value="HIS_KIN"/>
    <property type="match status" value="1"/>
</dbReference>
<dbReference type="Gene3D" id="3.30.450.20">
    <property type="entry name" value="PAS domain"/>
    <property type="match status" value="1"/>
</dbReference>
<dbReference type="AlphaFoldDB" id="D3RYE7"/>
<evidence type="ECO:0000313" key="3">
    <source>
        <dbReference type="EMBL" id="ADC65510.1"/>
    </source>
</evidence>
<dbReference type="Gene3D" id="3.30.565.10">
    <property type="entry name" value="Histidine kinase-like ATPase, C-terminal domain"/>
    <property type="match status" value="1"/>
</dbReference>
<proteinExistence type="predicted"/>
<dbReference type="GO" id="GO:0000155">
    <property type="term" value="F:phosphorelay sensor kinase activity"/>
    <property type="evidence" value="ECO:0007669"/>
    <property type="project" value="TreeGrafter"/>
</dbReference>
<evidence type="ECO:0000259" key="2">
    <source>
        <dbReference type="PROSITE" id="PS50109"/>
    </source>
</evidence>
<organism evidence="3 4">
    <name type="scientific">Ferroglobus placidus (strain DSM 10642 / AEDII12DO)</name>
    <dbReference type="NCBI Taxonomy" id="589924"/>
    <lineage>
        <taxon>Archaea</taxon>
        <taxon>Methanobacteriati</taxon>
        <taxon>Methanobacteriota</taxon>
        <taxon>Archaeoglobi</taxon>
        <taxon>Archaeoglobales</taxon>
        <taxon>Archaeoglobaceae</taxon>
        <taxon>Ferroglobus</taxon>
    </lineage>
</organism>
<dbReference type="PANTHER" id="PTHR43547">
    <property type="entry name" value="TWO-COMPONENT HISTIDINE KINASE"/>
    <property type="match status" value="1"/>
</dbReference>
<dbReference type="eggNOG" id="arCOG06192">
    <property type="taxonomic scope" value="Archaea"/>
</dbReference>
<dbReference type="InterPro" id="IPR036890">
    <property type="entry name" value="HATPase_C_sf"/>
</dbReference>
<accession>D3RYE7</accession>
<dbReference type="InterPro" id="IPR003594">
    <property type="entry name" value="HATPase_dom"/>
</dbReference>
<name>D3RYE7_FERPA</name>
<feature type="domain" description="Histidine kinase" evidence="2">
    <location>
        <begin position="147"/>
        <end position="327"/>
    </location>
</feature>
<dbReference type="PRINTS" id="PR00344">
    <property type="entry name" value="BCTRLSENSOR"/>
</dbReference>
<dbReference type="InterPro" id="IPR004358">
    <property type="entry name" value="Sig_transdc_His_kin-like_C"/>
</dbReference>
<keyword evidence="1" id="KW-0597">Phosphoprotein</keyword>
<dbReference type="SUPFAM" id="SSF55874">
    <property type="entry name" value="ATPase domain of HSP90 chaperone/DNA topoisomerase II/histidine kinase"/>
    <property type="match status" value="1"/>
</dbReference>
<keyword evidence="3" id="KW-0418">Kinase</keyword>
<dbReference type="SUPFAM" id="SSF55785">
    <property type="entry name" value="PYP-like sensor domain (PAS domain)"/>
    <property type="match status" value="1"/>
</dbReference>
<dbReference type="PaxDb" id="589924-Ferp_1359"/>
<dbReference type="InterPro" id="IPR000014">
    <property type="entry name" value="PAS"/>
</dbReference>
<gene>
    <name evidence="3" type="ordered locus">Ferp_1359</name>
</gene>
<dbReference type="NCBIfam" id="TIGR00229">
    <property type="entry name" value="sensory_box"/>
    <property type="match status" value="1"/>
</dbReference>
<sequence length="327" mass="37089">MKSTSMDLKREHAEILKAIINAYPHPAFIVDQDFTIVDVNEKFVSDFKNAVGEKCYKAIHNLDEPALECPVRESISKGFVGIEKEVYLKEEGKWYEYCAYPFKVGNRWLFIVVMRDITSKKLSEEMEEDRLKFLAGANEILQFVGKMIRHDLINQLNSIISALEIKDELGDEKFVKIIRSAAERGVDILKKTKDIEKFFRMKKVNVREVVENVSREFNADIEVIGDCEVWASEALGSVFENLFSNSIKHGKATKITVEMKCSDEWCEIVVSDNGTGIPEEIRERIFEEGFSYGVGGGTGIGLFITKHIVEMCGGEIKLLDNSDGNAF</sequence>
<dbReference type="CDD" id="cd00075">
    <property type="entry name" value="HATPase"/>
    <property type="match status" value="1"/>
</dbReference>
<dbReference type="InterPro" id="IPR013656">
    <property type="entry name" value="PAS_4"/>
</dbReference>
<dbReference type="KEGG" id="fpl:Ferp_1359"/>
<reference evidence="3 4" key="2">
    <citation type="journal article" date="2011" name="Stand. Genomic Sci.">
        <title>Complete genome sequence of Ferroglobus placidus AEDII12DO.</title>
        <authorList>
            <person name="Anderson I."/>
            <person name="Risso C."/>
            <person name="Holmes D."/>
            <person name="Lucas S."/>
            <person name="Copeland A."/>
            <person name="Lapidus A."/>
            <person name="Cheng J.F."/>
            <person name="Bruce D."/>
            <person name="Goodwin L."/>
            <person name="Pitluck S."/>
            <person name="Saunders E."/>
            <person name="Brettin T."/>
            <person name="Detter J.C."/>
            <person name="Han C."/>
            <person name="Tapia R."/>
            <person name="Larimer F."/>
            <person name="Land M."/>
            <person name="Hauser L."/>
            <person name="Woyke T."/>
            <person name="Lovley D."/>
            <person name="Kyrpides N."/>
            <person name="Ivanova N."/>
        </authorList>
    </citation>
    <scope>NUCLEOTIDE SEQUENCE [LARGE SCALE GENOMIC DNA]</scope>
    <source>
        <strain evidence="4">DSM 10642 / AEDII12DO</strain>
    </source>
</reference>
<dbReference type="Pfam" id="PF08448">
    <property type="entry name" value="PAS_4"/>
    <property type="match status" value="1"/>
</dbReference>
<dbReference type="PANTHER" id="PTHR43547:SF2">
    <property type="entry name" value="HYBRID SIGNAL TRANSDUCTION HISTIDINE KINASE C"/>
    <property type="match status" value="1"/>
</dbReference>
<dbReference type="Proteomes" id="UP000002613">
    <property type="component" value="Chromosome"/>
</dbReference>
<dbReference type="Pfam" id="PF02518">
    <property type="entry name" value="HATPase_c"/>
    <property type="match status" value="1"/>
</dbReference>
<dbReference type="HOGENOM" id="CLU_000445_114_58_2"/>
<dbReference type="SMART" id="SM00387">
    <property type="entry name" value="HATPase_c"/>
    <property type="match status" value="1"/>
</dbReference>
<dbReference type="EMBL" id="CP001899">
    <property type="protein sequence ID" value="ADC65510.1"/>
    <property type="molecule type" value="Genomic_DNA"/>
</dbReference>
<dbReference type="InterPro" id="IPR035965">
    <property type="entry name" value="PAS-like_dom_sf"/>
</dbReference>
<evidence type="ECO:0000256" key="1">
    <source>
        <dbReference type="ARBA" id="ARBA00022553"/>
    </source>
</evidence>